<protein>
    <submittedName>
        <fullName evidence="3">Transcriptional regulator with XRE-family HTH domain</fullName>
    </submittedName>
</protein>
<accession>A0ABT9Z893</accession>
<evidence type="ECO:0000259" key="2">
    <source>
        <dbReference type="PROSITE" id="PS50943"/>
    </source>
</evidence>
<dbReference type="Proteomes" id="UP001232245">
    <property type="component" value="Unassembled WGS sequence"/>
</dbReference>
<keyword evidence="1" id="KW-0238">DNA-binding</keyword>
<dbReference type="InterPro" id="IPR001387">
    <property type="entry name" value="Cro/C1-type_HTH"/>
</dbReference>
<evidence type="ECO:0000256" key="1">
    <source>
        <dbReference type="ARBA" id="ARBA00023125"/>
    </source>
</evidence>
<sequence>MNDITPRILEELRESKGWSKTEVAKRLGIKTVSTYANWEYGLRSPDKDMLAKIAELYEVTTDYLITGKQESKISEDILEDDEFQHAMRSAQGFSEENKKKILDYIELIEELEKGRKPGDKQPRGKKFR</sequence>
<dbReference type="SUPFAM" id="SSF47413">
    <property type="entry name" value="lambda repressor-like DNA-binding domains"/>
    <property type="match status" value="1"/>
</dbReference>
<proteinExistence type="predicted"/>
<dbReference type="Pfam" id="PF01381">
    <property type="entry name" value="HTH_3"/>
    <property type="match status" value="1"/>
</dbReference>
<dbReference type="RefSeq" id="WP_174881094.1">
    <property type="nucleotide sequence ID" value="NZ_CADEPK010000305.1"/>
</dbReference>
<comment type="caution">
    <text evidence="3">The sequence shown here is derived from an EMBL/GenBank/DDBJ whole genome shotgun (WGS) entry which is preliminary data.</text>
</comment>
<evidence type="ECO:0000313" key="3">
    <source>
        <dbReference type="EMBL" id="MDQ0228452.1"/>
    </source>
</evidence>
<dbReference type="PANTHER" id="PTHR46558">
    <property type="entry name" value="TRACRIPTIONAL REGULATORY PROTEIN-RELATED-RELATED"/>
    <property type="match status" value="1"/>
</dbReference>
<dbReference type="InterPro" id="IPR010982">
    <property type="entry name" value="Lambda_DNA-bd_dom_sf"/>
</dbReference>
<organism evidence="3 4">
    <name type="scientific">Metabacillus niabensis</name>
    <dbReference type="NCBI Taxonomy" id="324854"/>
    <lineage>
        <taxon>Bacteria</taxon>
        <taxon>Bacillati</taxon>
        <taxon>Bacillota</taxon>
        <taxon>Bacilli</taxon>
        <taxon>Bacillales</taxon>
        <taxon>Bacillaceae</taxon>
        <taxon>Metabacillus</taxon>
    </lineage>
</organism>
<dbReference type="Gene3D" id="1.10.260.40">
    <property type="entry name" value="lambda repressor-like DNA-binding domains"/>
    <property type="match status" value="1"/>
</dbReference>
<dbReference type="PROSITE" id="PS50943">
    <property type="entry name" value="HTH_CROC1"/>
    <property type="match status" value="1"/>
</dbReference>
<feature type="domain" description="HTH cro/C1-type" evidence="2">
    <location>
        <begin position="9"/>
        <end position="64"/>
    </location>
</feature>
<evidence type="ECO:0000313" key="4">
    <source>
        <dbReference type="Proteomes" id="UP001232245"/>
    </source>
</evidence>
<name>A0ABT9Z893_9BACI</name>
<dbReference type="EMBL" id="JAUSTZ010000021">
    <property type="protein sequence ID" value="MDQ0228452.1"/>
    <property type="molecule type" value="Genomic_DNA"/>
</dbReference>
<gene>
    <name evidence="3" type="ORF">J2S02_004835</name>
</gene>
<keyword evidence="4" id="KW-1185">Reference proteome</keyword>
<reference evidence="3 4" key="1">
    <citation type="submission" date="2023-07" db="EMBL/GenBank/DDBJ databases">
        <title>Genomic Encyclopedia of Type Strains, Phase IV (KMG-IV): sequencing the most valuable type-strain genomes for metagenomic binning, comparative biology and taxonomic classification.</title>
        <authorList>
            <person name="Goeker M."/>
        </authorList>
    </citation>
    <scope>NUCLEOTIDE SEQUENCE [LARGE SCALE GENOMIC DNA]</scope>
    <source>
        <strain evidence="3 4">DSM 17723</strain>
    </source>
</reference>
<dbReference type="CDD" id="cd00093">
    <property type="entry name" value="HTH_XRE"/>
    <property type="match status" value="1"/>
</dbReference>
<dbReference type="SMART" id="SM00530">
    <property type="entry name" value="HTH_XRE"/>
    <property type="match status" value="1"/>
</dbReference>
<dbReference type="PANTHER" id="PTHR46558:SF11">
    <property type="entry name" value="HTH-TYPE TRANSCRIPTIONAL REGULATOR XRE"/>
    <property type="match status" value="1"/>
</dbReference>